<sequence length="78" mass="8142">MRRIIRISVALGEALFLQGYLATPVSAQVSVATPSSESTTSSLPQAGTFPVTILLVGIGVLLVMAGIAVYRRPAQKEA</sequence>
<protein>
    <submittedName>
        <fullName evidence="2">Uncharacterized protein</fullName>
    </submittedName>
</protein>
<comment type="caution">
    <text evidence="2">The sequence shown here is derived from an EMBL/GenBank/DDBJ whole genome shotgun (WGS) entry which is preliminary data.</text>
</comment>
<evidence type="ECO:0000313" key="3">
    <source>
        <dbReference type="Proteomes" id="UP000179069"/>
    </source>
</evidence>
<feature type="transmembrane region" description="Helical" evidence="1">
    <location>
        <begin position="51"/>
        <end position="70"/>
    </location>
</feature>
<reference evidence="2 3" key="1">
    <citation type="journal article" date="2016" name="Nat. Commun.">
        <title>Thousands of microbial genomes shed light on interconnected biogeochemical processes in an aquifer system.</title>
        <authorList>
            <person name="Anantharaman K."/>
            <person name="Brown C.T."/>
            <person name="Hug L.A."/>
            <person name="Sharon I."/>
            <person name="Castelle C.J."/>
            <person name="Probst A.J."/>
            <person name="Thomas B.C."/>
            <person name="Singh A."/>
            <person name="Wilkins M.J."/>
            <person name="Karaoz U."/>
            <person name="Brodie E.L."/>
            <person name="Williams K.H."/>
            <person name="Hubbard S.S."/>
            <person name="Banfield J.F."/>
        </authorList>
    </citation>
    <scope>NUCLEOTIDE SEQUENCE [LARGE SCALE GENOMIC DNA]</scope>
</reference>
<name>A0A1G1VL35_9BACT</name>
<evidence type="ECO:0000256" key="1">
    <source>
        <dbReference type="SAM" id="Phobius"/>
    </source>
</evidence>
<accession>A0A1G1VL35</accession>
<dbReference type="Proteomes" id="UP000179069">
    <property type="component" value="Unassembled WGS sequence"/>
</dbReference>
<keyword evidence="1" id="KW-1133">Transmembrane helix</keyword>
<dbReference type="EMBL" id="MHCI01000019">
    <property type="protein sequence ID" value="OGY16118.1"/>
    <property type="molecule type" value="Genomic_DNA"/>
</dbReference>
<keyword evidence="1" id="KW-0812">Transmembrane</keyword>
<dbReference type="NCBIfam" id="TIGR01167">
    <property type="entry name" value="LPXTG_anchor"/>
    <property type="match status" value="1"/>
</dbReference>
<organism evidence="2 3">
    <name type="scientific">Candidatus Chisholmbacteria bacterium RIFCSPHIGHO2_01_FULL_49_18</name>
    <dbReference type="NCBI Taxonomy" id="1797590"/>
    <lineage>
        <taxon>Bacteria</taxon>
        <taxon>Candidatus Chisholmiibacteriota</taxon>
    </lineage>
</organism>
<proteinExistence type="predicted"/>
<keyword evidence="1" id="KW-0472">Membrane</keyword>
<gene>
    <name evidence="2" type="ORF">A2785_00840</name>
</gene>
<dbReference type="AlphaFoldDB" id="A0A1G1VL35"/>
<evidence type="ECO:0000313" key="2">
    <source>
        <dbReference type="EMBL" id="OGY16118.1"/>
    </source>
</evidence>